<dbReference type="PANTHER" id="PTHR42711:SF13">
    <property type="entry name" value="ABC TRANSPORTER, ATP-BINDING PROTEIN"/>
    <property type="match status" value="1"/>
</dbReference>
<accession>A0A521AXC5</accession>
<dbReference type="InterPro" id="IPR027417">
    <property type="entry name" value="P-loop_NTPase"/>
</dbReference>
<keyword evidence="6" id="KW-1185">Reference proteome</keyword>
<dbReference type="EMBL" id="FXTI01000001">
    <property type="protein sequence ID" value="SMO39444.1"/>
    <property type="molecule type" value="Genomic_DNA"/>
</dbReference>
<dbReference type="Gene3D" id="3.40.50.300">
    <property type="entry name" value="P-loop containing nucleotide triphosphate hydrolases"/>
    <property type="match status" value="1"/>
</dbReference>
<evidence type="ECO:0000313" key="6">
    <source>
        <dbReference type="Proteomes" id="UP000315636"/>
    </source>
</evidence>
<dbReference type="InterPro" id="IPR003439">
    <property type="entry name" value="ABC_transporter-like_ATP-bd"/>
</dbReference>
<dbReference type="GO" id="GO:0016887">
    <property type="term" value="F:ATP hydrolysis activity"/>
    <property type="evidence" value="ECO:0007669"/>
    <property type="project" value="InterPro"/>
</dbReference>
<evidence type="ECO:0000256" key="2">
    <source>
        <dbReference type="ARBA" id="ARBA00022741"/>
    </source>
</evidence>
<dbReference type="OrthoDB" id="9804819at2"/>
<proteinExistence type="predicted"/>
<organism evidence="5 6">
    <name type="scientific">Melghirimyces algeriensis</name>
    <dbReference type="NCBI Taxonomy" id="910412"/>
    <lineage>
        <taxon>Bacteria</taxon>
        <taxon>Bacillati</taxon>
        <taxon>Bacillota</taxon>
        <taxon>Bacilli</taxon>
        <taxon>Bacillales</taxon>
        <taxon>Thermoactinomycetaceae</taxon>
        <taxon>Melghirimyces</taxon>
    </lineage>
</organism>
<keyword evidence="2" id="KW-0547">Nucleotide-binding</keyword>
<dbReference type="InterPro" id="IPR050763">
    <property type="entry name" value="ABC_transporter_ATP-binding"/>
</dbReference>
<dbReference type="SUPFAM" id="SSF52540">
    <property type="entry name" value="P-loop containing nucleoside triphosphate hydrolases"/>
    <property type="match status" value="1"/>
</dbReference>
<dbReference type="AlphaFoldDB" id="A0A521AXC5"/>
<dbReference type="PANTHER" id="PTHR42711">
    <property type="entry name" value="ABC TRANSPORTER ATP-BINDING PROTEIN"/>
    <property type="match status" value="1"/>
</dbReference>
<name>A0A521AXC5_9BACL</name>
<reference evidence="5 6" key="1">
    <citation type="submission" date="2017-05" db="EMBL/GenBank/DDBJ databases">
        <authorList>
            <person name="Varghese N."/>
            <person name="Submissions S."/>
        </authorList>
    </citation>
    <scope>NUCLEOTIDE SEQUENCE [LARGE SCALE GENOMIC DNA]</scope>
    <source>
        <strain evidence="5 6">DSM 45474</strain>
    </source>
</reference>
<dbReference type="RefSeq" id="WP_142504084.1">
    <property type="nucleotide sequence ID" value="NZ_FXTI01000001.1"/>
</dbReference>
<keyword evidence="3 5" id="KW-0067">ATP-binding</keyword>
<gene>
    <name evidence="5" type="ORF">SAMN06264849_101403</name>
</gene>
<dbReference type="PROSITE" id="PS50893">
    <property type="entry name" value="ABC_TRANSPORTER_2"/>
    <property type="match status" value="1"/>
</dbReference>
<evidence type="ECO:0000259" key="4">
    <source>
        <dbReference type="PROSITE" id="PS50893"/>
    </source>
</evidence>
<dbReference type="CDD" id="cd03230">
    <property type="entry name" value="ABC_DR_subfamily_A"/>
    <property type="match status" value="1"/>
</dbReference>
<dbReference type="Proteomes" id="UP000315636">
    <property type="component" value="Unassembled WGS sequence"/>
</dbReference>
<evidence type="ECO:0000256" key="3">
    <source>
        <dbReference type="ARBA" id="ARBA00022840"/>
    </source>
</evidence>
<sequence length="282" mass="31486">MESVIAVNSLVKVFSDKTVLDHLQFKVYKGEIFGFLGPSGAGKTVTIKILTGQLSPTDGSAYVFDVPSTEINSPQYLKKLGIMTDNSGLYQRLTIYDNLKLYCELYRVSVKRIGDVLEMVQLQDVQKKNVATLSKGMTQRVILARALLHEPELLFLDEPTAALDPVNSKHIHKGLLELKEKGTTIFLTTHDMNEAESVCDRVAFLDKGKIQLLNKPKRLRQRFSDATMTLELVDGSTVVLENGSENAQKVYEYMLANQIVSIHTNEPTLGDIFVHVTGRELV</sequence>
<protein>
    <submittedName>
        <fullName evidence="5">ABC-2 type transport system ATP-binding protein</fullName>
    </submittedName>
</protein>
<dbReference type="InterPro" id="IPR003593">
    <property type="entry name" value="AAA+_ATPase"/>
</dbReference>
<evidence type="ECO:0000256" key="1">
    <source>
        <dbReference type="ARBA" id="ARBA00022448"/>
    </source>
</evidence>
<dbReference type="SMART" id="SM00382">
    <property type="entry name" value="AAA"/>
    <property type="match status" value="1"/>
</dbReference>
<dbReference type="GO" id="GO:0005524">
    <property type="term" value="F:ATP binding"/>
    <property type="evidence" value="ECO:0007669"/>
    <property type="project" value="UniProtKB-KW"/>
</dbReference>
<keyword evidence="1" id="KW-0813">Transport</keyword>
<dbReference type="Pfam" id="PF00005">
    <property type="entry name" value="ABC_tran"/>
    <property type="match status" value="1"/>
</dbReference>
<evidence type="ECO:0000313" key="5">
    <source>
        <dbReference type="EMBL" id="SMO39444.1"/>
    </source>
</evidence>
<feature type="domain" description="ABC transporter" evidence="4">
    <location>
        <begin position="5"/>
        <end position="232"/>
    </location>
</feature>